<dbReference type="InterPro" id="IPR052063">
    <property type="entry name" value="Polysaccharide_Lyase_1"/>
</dbReference>
<evidence type="ECO:0000256" key="2">
    <source>
        <dbReference type="ARBA" id="ARBA00023180"/>
    </source>
</evidence>
<dbReference type="PANTHER" id="PTHR42970">
    <property type="entry name" value="PECTATE LYASE C-RELATED"/>
    <property type="match status" value="1"/>
</dbReference>
<organism evidence="4 5">
    <name type="scientific">Croceitalea rosinachiae</name>
    <dbReference type="NCBI Taxonomy" id="3075596"/>
    <lineage>
        <taxon>Bacteria</taxon>
        <taxon>Pseudomonadati</taxon>
        <taxon>Bacteroidota</taxon>
        <taxon>Flavobacteriia</taxon>
        <taxon>Flavobacteriales</taxon>
        <taxon>Flavobacteriaceae</taxon>
        <taxon>Croceitalea</taxon>
    </lineage>
</organism>
<keyword evidence="2" id="KW-0325">Glycoprotein</keyword>
<dbReference type="InterPro" id="IPR011050">
    <property type="entry name" value="Pectin_lyase_fold/virulence"/>
</dbReference>
<reference evidence="4 5" key="1">
    <citation type="submission" date="2023-09" db="EMBL/GenBank/DDBJ databases">
        <authorList>
            <person name="Rey-Velasco X."/>
        </authorList>
    </citation>
    <scope>NUCLEOTIDE SEQUENCE [LARGE SCALE GENOMIC DNA]</scope>
    <source>
        <strain evidence="4 5">F388</strain>
    </source>
</reference>
<dbReference type="SUPFAM" id="SSF51126">
    <property type="entry name" value="Pectin lyase-like"/>
    <property type="match status" value="1"/>
</dbReference>
<comment type="caution">
    <text evidence="4">The sequence shown here is derived from an EMBL/GenBank/DDBJ whole genome shotgun (WGS) entry which is preliminary data.</text>
</comment>
<dbReference type="RefSeq" id="WP_311351918.1">
    <property type="nucleotide sequence ID" value="NZ_JAVRHR010000002.1"/>
</dbReference>
<name>A0ABU3ADF1_9FLAO</name>
<evidence type="ECO:0000256" key="3">
    <source>
        <dbReference type="SAM" id="MobiDB-lite"/>
    </source>
</evidence>
<dbReference type="EMBL" id="JAVRHR010000002">
    <property type="protein sequence ID" value="MDT0607820.1"/>
    <property type="molecule type" value="Genomic_DNA"/>
</dbReference>
<dbReference type="Gene3D" id="2.160.20.10">
    <property type="entry name" value="Single-stranded right-handed beta-helix, Pectin lyase-like"/>
    <property type="match status" value="1"/>
</dbReference>
<evidence type="ECO:0000256" key="1">
    <source>
        <dbReference type="ARBA" id="ARBA00022723"/>
    </source>
</evidence>
<feature type="compositionally biased region" description="Acidic residues" evidence="3">
    <location>
        <begin position="42"/>
        <end position="61"/>
    </location>
</feature>
<sequence>MNQNTNSPLKVLLYTASLFIIFSCSKDSDLFNEYVLADSESDIETATDENDNTNTEEDNINIEDNTNPDTDDSNQEYTGPLKAFPTAFGGGSNATGGRGKILYIVDTLDDTVAATFHSENGVNDAYYTGGLQDALTLHDVGYIVFNVSGNIDIGVGGTKNWPKGNGQGIYVRGKTVFGQSAPRGGITLTGGTFRIGGFNPDQGNIIIRYLRSRPIFNIEGVLSTKDDRQTWAFHFTGVNDLMLDHVSGSFAPDKIAGSAVRQENVTAPNCPCTNKGQTFQYGLFADGHTGLYTEVNPDRPSNPEELIDNISYLNNVLISTNRAPNMAFDGFGEVVNNVIHNGQSKSSRVYHDIRLNHLGNYYQRTNGVYSWIGGLESNDVPQVFTRRNVYSGSIKINGYNSGTIDLKGNDSEDNTVLWINNPDRNRIADPLNIAASQFPSTVPNPWAETTAQDAFNRLVVNGDIGAYKYLDDSGEVQEYRDSFDVKMLSVLRDNIDYKPKVAANWVLPNIPSNIRPTNYDTDNDGMSDSWEIQQFGNLDQSYRGDFDGDGYENIEEYMNQVDF</sequence>
<proteinExistence type="predicted"/>
<dbReference type="PANTHER" id="PTHR42970:SF1">
    <property type="entry name" value="PECTATE LYASE C-RELATED"/>
    <property type="match status" value="1"/>
</dbReference>
<dbReference type="Proteomes" id="UP001255246">
    <property type="component" value="Unassembled WGS sequence"/>
</dbReference>
<gene>
    <name evidence="4" type="ORF">RM706_12295</name>
</gene>
<dbReference type="InterPro" id="IPR012334">
    <property type="entry name" value="Pectin_lyas_fold"/>
</dbReference>
<evidence type="ECO:0000313" key="5">
    <source>
        <dbReference type="Proteomes" id="UP001255246"/>
    </source>
</evidence>
<feature type="region of interest" description="Disordered" evidence="3">
    <location>
        <begin position="42"/>
        <end position="76"/>
    </location>
</feature>
<evidence type="ECO:0000313" key="4">
    <source>
        <dbReference type="EMBL" id="MDT0607820.1"/>
    </source>
</evidence>
<accession>A0ABU3ADF1</accession>
<protein>
    <submittedName>
        <fullName evidence="4">Uncharacterized protein</fullName>
    </submittedName>
</protein>
<keyword evidence="5" id="KW-1185">Reference proteome</keyword>
<keyword evidence="1" id="KW-0479">Metal-binding</keyword>